<keyword evidence="3" id="KW-1185">Reference proteome</keyword>
<proteinExistence type="predicted"/>
<dbReference type="AlphaFoldDB" id="A0A1D8AYI1"/>
<feature type="transmembrane region" description="Helical" evidence="1">
    <location>
        <begin position="51"/>
        <end position="74"/>
    </location>
</feature>
<keyword evidence="1" id="KW-1133">Transmembrane helix</keyword>
<feature type="transmembrane region" description="Helical" evidence="1">
    <location>
        <begin position="12"/>
        <end position="31"/>
    </location>
</feature>
<organism evidence="2 3">
    <name type="scientific">Lacunisphaera limnophila</name>
    <dbReference type="NCBI Taxonomy" id="1838286"/>
    <lineage>
        <taxon>Bacteria</taxon>
        <taxon>Pseudomonadati</taxon>
        <taxon>Verrucomicrobiota</taxon>
        <taxon>Opitutia</taxon>
        <taxon>Opitutales</taxon>
        <taxon>Opitutaceae</taxon>
        <taxon>Lacunisphaera</taxon>
    </lineage>
</organism>
<protein>
    <submittedName>
        <fullName evidence="2">Uncharacterized protein</fullName>
    </submittedName>
</protein>
<accession>A0A1D8AYI1</accession>
<evidence type="ECO:0000313" key="2">
    <source>
        <dbReference type="EMBL" id="AOS45935.1"/>
    </source>
</evidence>
<dbReference type="RefSeq" id="WP_069963030.1">
    <property type="nucleotide sequence ID" value="NZ_CP016094.1"/>
</dbReference>
<dbReference type="Proteomes" id="UP000095228">
    <property type="component" value="Chromosome"/>
</dbReference>
<feature type="transmembrane region" description="Helical" evidence="1">
    <location>
        <begin position="114"/>
        <end position="138"/>
    </location>
</feature>
<keyword evidence="1" id="KW-0472">Membrane</keyword>
<evidence type="ECO:0000313" key="3">
    <source>
        <dbReference type="Proteomes" id="UP000095228"/>
    </source>
</evidence>
<reference evidence="2 3" key="1">
    <citation type="submission" date="2016-06" db="EMBL/GenBank/DDBJ databases">
        <title>Three novel species with peptidoglycan cell walls form the new genus Lacunisphaera gen. nov. in the family Opitutaceae of the verrucomicrobial subdivision 4.</title>
        <authorList>
            <person name="Rast P."/>
            <person name="Gloeckner I."/>
            <person name="Jogler M."/>
            <person name="Boedeker C."/>
            <person name="Jeske O."/>
            <person name="Wiegand S."/>
            <person name="Reinhardt R."/>
            <person name="Schumann P."/>
            <person name="Rohde M."/>
            <person name="Spring S."/>
            <person name="Gloeckner F.O."/>
            <person name="Jogler C."/>
        </authorList>
    </citation>
    <scope>NUCLEOTIDE SEQUENCE [LARGE SCALE GENOMIC DNA]</scope>
    <source>
        <strain evidence="2 3">IG16b</strain>
    </source>
</reference>
<feature type="transmembrane region" description="Helical" evidence="1">
    <location>
        <begin position="86"/>
        <end position="108"/>
    </location>
</feature>
<dbReference type="KEGG" id="obg:Verru16b_03026"/>
<evidence type="ECO:0000256" key="1">
    <source>
        <dbReference type="SAM" id="Phobius"/>
    </source>
</evidence>
<sequence length="148" mass="16529">MADANEPATKTPWHLWVVGILSLLWNAIGAMDFTMTQLKNEAYLKAFTPEQLAYFFSFPLVVVLAWGVATWGSLLGSVLLLLRNRWALRVNFLVLVGMTVTFIHNFVLSEGMKIMGGVVPLIFTATIIVVGVLLFVYARAMIRRGVLR</sequence>
<dbReference type="STRING" id="1838286.Verru16b_03026"/>
<dbReference type="OrthoDB" id="1143964at2"/>
<keyword evidence="1" id="KW-0812">Transmembrane</keyword>
<dbReference type="EMBL" id="CP016094">
    <property type="protein sequence ID" value="AOS45935.1"/>
    <property type="molecule type" value="Genomic_DNA"/>
</dbReference>
<dbReference type="PATRIC" id="fig|1838286.3.peg.3036"/>
<name>A0A1D8AYI1_9BACT</name>
<gene>
    <name evidence="2" type="ORF">Verru16b_03026</name>
</gene>